<keyword evidence="2" id="KW-1133">Transmembrane helix</keyword>
<dbReference type="PATRIC" id="fig|354243.3.peg.679"/>
<dbReference type="AlphaFoldDB" id="A0A1B8SKP6"/>
<comment type="caution">
    <text evidence="3">The sequence shown here is derived from an EMBL/GenBank/DDBJ whole genome shotgun (WGS) entry which is preliminary data.</text>
</comment>
<organism evidence="3 4">
    <name type="scientific">Mycolicibacter kumamotonensis</name>
    <dbReference type="NCBI Taxonomy" id="354243"/>
    <lineage>
        <taxon>Bacteria</taxon>
        <taxon>Bacillati</taxon>
        <taxon>Actinomycetota</taxon>
        <taxon>Actinomycetes</taxon>
        <taxon>Mycobacteriales</taxon>
        <taxon>Mycobacteriaceae</taxon>
        <taxon>Mycolicibacter</taxon>
    </lineage>
</organism>
<protein>
    <submittedName>
        <fullName evidence="3">Uncharacterized protein</fullName>
    </submittedName>
</protein>
<evidence type="ECO:0000313" key="3">
    <source>
        <dbReference type="EMBL" id="OBY33290.1"/>
    </source>
</evidence>
<feature type="transmembrane region" description="Helical" evidence="2">
    <location>
        <begin position="81"/>
        <end position="104"/>
    </location>
</feature>
<dbReference type="OrthoDB" id="9974582at2"/>
<reference evidence="3 4" key="1">
    <citation type="submission" date="2015-06" db="EMBL/GenBank/DDBJ databases">
        <title>Genome sequence of Mycobacterium kumamotonense strain Roo.</title>
        <authorList>
            <person name="Greninger A.L."/>
            <person name="Cunningham G."/>
            <person name="Miller S."/>
        </authorList>
    </citation>
    <scope>NUCLEOTIDE SEQUENCE [LARGE SCALE GENOMIC DNA]</scope>
    <source>
        <strain evidence="3 4">Roo</strain>
    </source>
</reference>
<feature type="compositionally biased region" description="Low complexity" evidence="1">
    <location>
        <begin position="1"/>
        <end position="16"/>
    </location>
</feature>
<sequence length="105" mass="11172">MSAVAAPGALLQAGGPYQPNFSTEPKKRYDRRHKTIVMRLTVVERTVSLGATGMTARPIRPGPVATATSWHAGSSTYTRGYLLASLRAGLIALVLLTILLAIVLI</sequence>
<feature type="region of interest" description="Disordered" evidence="1">
    <location>
        <begin position="1"/>
        <end position="28"/>
    </location>
</feature>
<name>A0A1B8SKP6_9MYCO</name>
<proteinExistence type="predicted"/>
<evidence type="ECO:0000256" key="1">
    <source>
        <dbReference type="SAM" id="MobiDB-lite"/>
    </source>
</evidence>
<keyword evidence="4" id="KW-1185">Reference proteome</keyword>
<dbReference type="RefSeq" id="WP_131813797.1">
    <property type="nucleotide sequence ID" value="NZ_LFOE01000002.1"/>
</dbReference>
<gene>
    <name evidence="3" type="ORF">ACT18_03205</name>
</gene>
<dbReference type="EMBL" id="LFOE01000002">
    <property type="protein sequence ID" value="OBY33290.1"/>
    <property type="molecule type" value="Genomic_DNA"/>
</dbReference>
<evidence type="ECO:0000313" key="4">
    <source>
        <dbReference type="Proteomes" id="UP000092668"/>
    </source>
</evidence>
<accession>A0A1B8SKP6</accession>
<keyword evidence="2" id="KW-0472">Membrane</keyword>
<keyword evidence="2" id="KW-0812">Transmembrane</keyword>
<evidence type="ECO:0000256" key="2">
    <source>
        <dbReference type="SAM" id="Phobius"/>
    </source>
</evidence>
<dbReference type="Proteomes" id="UP000092668">
    <property type="component" value="Unassembled WGS sequence"/>
</dbReference>